<name>A0A835XGC5_9CHLO</name>
<dbReference type="InterPro" id="IPR032675">
    <property type="entry name" value="LRR_dom_sf"/>
</dbReference>
<reference evidence="2" key="1">
    <citation type="journal article" date="2020" name="bioRxiv">
        <title>Comparative genomics of Chlamydomonas.</title>
        <authorList>
            <person name="Craig R.J."/>
            <person name="Hasan A.R."/>
            <person name="Ness R.W."/>
            <person name="Keightley P.D."/>
        </authorList>
    </citation>
    <scope>NUCLEOTIDE SEQUENCE</scope>
    <source>
        <strain evidence="2">CCAP 11/70</strain>
    </source>
</reference>
<dbReference type="AlphaFoldDB" id="A0A835XGC5"/>
<accession>A0A835XGC5</accession>
<dbReference type="EMBL" id="JAEHOE010000198">
    <property type="protein sequence ID" value="KAG2482879.1"/>
    <property type="molecule type" value="Genomic_DNA"/>
</dbReference>
<dbReference type="SUPFAM" id="SSF52047">
    <property type="entry name" value="RNI-like"/>
    <property type="match status" value="1"/>
</dbReference>
<evidence type="ECO:0000313" key="3">
    <source>
        <dbReference type="Proteomes" id="UP000612055"/>
    </source>
</evidence>
<comment type="caution">
    <text evidence="2">The sequence shown here is derived from an EMBL/GenBank/DDBJ whole genome shotgun (WGS) entry which is preliminary data.</text>
</comment>
<keyword evidence="3" id="KW-1185">Reference proteome</keyword>
<dbReference type="GO" id="GO:0005930">
    <property type="term" value="C:axoneme"/>
    <property type="evidence" value="ECO:0007669"/>
    <property type="project" value="UniProtKB-SubCell"/>
</dbReference>
<organism evidence="2 3">
    <name type="scientific">Edaphochlamys debaryana</name>
    <dbReference type="NCBI Taxonomy" id="47281"/>
    <lineage>
        <taxon>Eukaryota</taxon>
        <taxon>Viridiplantae</taxon>
        <taxon>Chlorophyta</taxon>
        <taxon>core chlorophytes</taxon>
        <taxon>Chlorophyceae</taxon>
        <taxon>CS clade</taxon>
        <taxon>Chlamydomonadales</taxon>
        <taxon>Chlamydomonadales incertae sedis</taxon>
        <taxon>Edaphochlamys</taxon>
    </lineage>
</organism>
<evidence type="ECO:0000313" key="2">
    <source>
        <dbReference type="EMBL" id="KAG2482879.1"/>
    </source>
</evidence>
<evidence type="ECO:0000256" key="1">
    <source>
        <dbReference type="ARBA" id="ARBA00004430"/>
    </source>
</evidence>
<protein>
    <submittedName>
        <fullName evidence="2">Uncharacterized protein</fullName>
    </submittedName>
</protein>
<dbReference type="Gene3D" id="3.80.10.10">
    <property type="entry name" value="Ribonuclease Inhibitor"/>
    <property type="match status" value="1"/>
</dbReference>
<dbReference type="Proteomes" id="UP000612055">
    <property type="component" value="Unassembled WGS sequence"/>
</dbReference>
<comment type="subcellular location">
    <subcellularLocation>
        <location evidence="1">Cytoplasm</location>
        <location evidence="1">Cytoskeleton</location>
        <location evidence="1">Cilium axoneme</location>
    </subcellularLocation>
</comment>
<gene>
    <name evidence="2" type="ORF">HYH03_018223</name>
</gene>
<sequence>MLARGCRPTEVVVDVEGAGGTQDLQRLGLRLLRPFAEVPRTAPLPTSKLTVDASLLTATTAPQLIAQALPELRALTVSSEEGPVGGEVAGALGSLLGAGQAGAAGAQPLQVPLLPRLDTVELVEPQTDYPALPPILAAVLGKATQLRHLRLDLALETAAVAADIAGLTGLESLSVGLEGLEVAFRPLLRPLTALTSLCLEVGELTPGDALEGLSRLVELDLPGPAALDVSALSYLPHLTKLHCGALVAPVAGGPAAAAAPVAAECWQLPQGLRELKLSRQEPQELPRPLRGPPHGSIIGEVSFCLHTDAHMLPSGELLPEAEAALCAAAGALGSLMAPGACTVLVETENCLGTLLRPVGGAAAAGPGRRNHTPWLEALGAMRPSGLVIAGVALSHQDLVAISRMASLKALNLQPQSAFPASALCTLLALPALKELSIDCSGWVVRTGLAAAVCEPPEARGVLLSLCYNQAGPRPQIKLYRVRTLRGGLMAGLAALVAALQAELKALGVEDAEQSVVLI</sequence>
<proteinExistence type="predicted"/>